<feature type="binding site" evidence="4">
    <location>
        <position position="21"/>
    </location>
    <ligand>
        <name>phosphate</name>
        <dbReference type="ChEBI" id="CHEBI:43474"/>
    </ligand>
</feature>
<feature type="site" description="Important for substrate specificity" evidence="4">
    <location>
        <position position="232"/>
    </location>
</feature>
<feature type="binding site" evidence="4">
    <location>
        <position position="196"/>
    </location>
    <ligand>
        <name>phosphate</name>
        <dbReference type="ChEBI" id="CHEBI:43474"/>
    </ligand>
</feature>
<feature type="binding site" evidence="4">
    <location>
        <begin position="97"/>
        <end position="98"/>
    </location>
    <ligand>
        <name>phosphate</name>
        <dbReference type="ChEBI" id="CHEBI:43474"/>
    </ligand>
</feature>
<evidence type="ECO:0000256" key="4">
    <source>
        <dbReference type="HAMAP-Rule" id="MF_03155"/>
    </source>
</evidence>
<evidence type="ECO:0000256" key="2">
    <source>
        <dbReference type="ARBA" id="ARBA00022679"/>
    </source>
</evidence>
<keyword evidence="4" id="KW-0539">Nucleus</keyword>
<reference evidence="6" key="1">
    <citation type="submission" date="2023-03" db="EMBL/GenBank/DDBJ databases">
        <title>Mating type loci evolution in Malassezia.</title>
        <authorList>
            <person name="Coelho M.A."/>
        </authorList>
    </citation>
    <scope>NUCLEOTIDE SEQUENCE</scope>
    <source>
        <strain evidence="6">CBS 11721</strain>
    </source>
</reference>
<dbReference type="GO" id="GO:0017061">
    <property type="term" value="F:S-methyl-5-thioadenosine phosphorylase activity"/>
    <property type="evidence" value="ECO:0007669"/>
    <property type="project" value="UniProtKB-UniRule"/>
</dbReference>
<feature type="binding site" evidence="4">
    <location>
        <position position="195"/>
    </location>
    <ligand>
        <name>substrate</name>
    </ligand>
</feature>
<dbReference type="PANTHER" id="PTHR42679">
    <property type="entry name" value="S-METHYL-5'-THIOADENOSINE PHOSPHORYLASE"/>
    <property type="match status" value="1"/>
</dbReference>
<dbReference type="InterPro" id="IPR018099">
    <property type="entry name" value="Purine_phosphorylase-2_CS"/>
</dbReference>
<feature type="domain" description="Nucleoside phosphorylase" evidence="5">
    <location>
        <begin position="14"/>
        <end position="254"/>
    </location>
</feature>
<dbReference type="Pfam" id="PF01048">
    <property type="entry name" value="PNP_UDP_1"/>
    <property type="match status" value="1"/>
</dbReference>
<dbReference type="Gene3D" id="3.40.50.1580">
    <property type="entry name" value="Nucleoside phosphorylase domain"/>
    <property type="match status" value="1"/>
</dbReference>
<evidence type="ECO:0000313" key="7">
    <source>
        <dbReference type="Proteomes" id="UP001219933"/>
    </source>
</evidence>
<keyword evidence="7" id="KW-1185">Reference proteome</keyword>
<keyword evidence="2 4" id="KW-0808">Transferase</keyword>
<keyword evidence="3 4" id="KW-0660">Purine salvage</keyword>
<dbReference type="HAMAP" id="MF_01963">
    <property type="entry name" value="MTAP"/>
    <property type="match status" value="1"/>
</dbReference>
<feature type="binding site" evidence="4">
    <location>
        <begin position="64"/>
        <end position="65"/>
    </location>
    <ligand>
        <name>phosphate</name>
        <dbReference type="ChEBI" id="CHEBI:43474"/>
    </ligand>
</feature>
<comment type="subcellular location">
    <subcellularLocation>
        <location evidence="4">Cytoplasm</location>
    </subcellularLocation>
    <subcellularLocation>
        <location evidence="4">Nucleus</location>
    </subcellularLocation>
</comment>
<comment type="pathway">
    <text evidence="4">Amino-acid biosynthesis; L-methionine biosynthesis via salvage pathway; S-methyl-5-thio-alpha-D-ribose 1-phosphate from S-methyl-5'-thioadenosine (phosphorylase route): step 1/1.</text>
</comment>
<organism evidence="6 7">
    <name type="scientific">Malassezia cuniculi</name>
    <dbReference type="NCBI Taxonomy" id="948313"/>
    <lineage>
        <taxon>Eukaryota</taxon>
        <taxon>Fungi</taxon>
        <taxon>Dikarya</taxon>
        <taxon>Basidiomycota</taxon>
        <taxon>Ustilaginomycotina</taxon>
        <taxon>Malasseziomycetes</taxon>
        <taxon>Malasseziales</taxon>
        <taxon>Malasseziaceae</taxon>
        <taxon>Malassezia</taxon>
    </lineage>
</organism>
<dbReference type="AlphaFoldDB" id="A0AAF0EVK7"/>
<evidence type="ECO:0000256" key="3">
    <source>
        <dbReference type="ARBA" id="ARBA00022726"/>
    </source>
</evidence>
<feature type="site" description="Important for substrate specificity" evidence="4">
    <location>
        <position position="177"/>
    </location>
</feature>
<name>A0AAF0EVK7_9BASI</name>
<comment type="catalytic activity">
    <reaction evidence="4">
        <text>S-methyl-5'-thioadenosine + phosphate = 5-(methylsulfanyl)-alpha-D-ribose 1-phosphate + adenine</text>
        <dbReference type="Rhea" id="RHEA:11852"/>
        <dbReference type="ChEBI" id="CHEBI:16708"/>
        <dbReference type="ChEBI" id="CHEBI:17509"/>
        <dbReference type="ChEBI" id="CHEBI:43474"/>
        <dbReference type="ChEBI" id="CHEBI:58533"/>
        <dbReference type="EC" id="2.4.2.28"/>
    </reaction>
</comment>
<dbReference type="EMBL" id="CP119879">
    <property type="protein sequence ID" value="WFD35344.1"/>
    <property type="molecule type" value="Genomic_DNA"/>
</dbReference>
<evidence type="ECO:0000256" key="1">
    <source>
        <dbReference type="ARBA" id="ARBA00022676"/>
    </source>
</evidence>
<keyword evidence="1 4" id="KW-0328">Glycosyltransferase</keyword>
<dbReference type="SUPFAM" id="SSF53167">
    <property type="entry name" value="Purine and uridine phosphorylases"/>
    <property type="match status" value="1"/>
</dbReference>
<dbReference type="InterPro" id="IPR010044">
    <property type="entry name" value="MTAP"/>
</dbReference>
<dbReference type="EC" id="2.4.2.28" evidence="4"/>
<comment type="subunit">
    <text evidence="4">Homotrimer.</text>
</comment>
<proteinExistence type="inferred from homology"/>
<gene>
    <name evidence="6" type="primary">MEU1</name>
    <name evidence="6" type="ORF">MCUN1_002196</name>
</gene>
<dbReference type="Proteomes" id="UP001219933">
    <property type="component" value="Chromosome 3"/>
</dbReference>
<evidence type="ECO:0000313" key="6">
    <source>
        <dbReference type="EMBL" id="WFD35344.1"/>
    </source>
</evidence>
<dbReference type="InterPro" id="IPR035994">
    <property type="entry name" value="Nucleoside_phosphorylase_sf"/>
</dbReference>
<dbReference type="InterPro" id="IPR000845">
    <property type="entry name" value="Nucleoside_phosphorylase_d"/>
</dbReference>
<evidence type="ECO:0000259" key="5">
    <source>
        <dbReference type="Pfam" id="PF01048"/>
    </source>
</evidence>
<sequence>MAAAPKEWTGEPIRVGVIGGSGLYKLSNIEVVDQVYPETPWGFPSSPITIGRSKSGNLFAFLARHGLHHAIPPSKVPSLANIAALKHLGVRAILAFSAVGSLREEIAPKDFVVPSQIIDRTKGIRRASFFGEGEEENVVAHATFGDPFDETLRHVVEGIVRVHANKTTVCMEGPQFSTRAESVMYRQVGGDIINMSALPEAKLAREAEISYVLIATATDYDSWRESNEAVSVAEVLESLRANVAASEVVTLALLDKVHDLVKDEFATIVRHMNGSMRFSVMTKPEFIKPHVIERLRYVLPWFGEQS</sequence>
<accession>A0AAF0EVK7</accession>
<dbReference type="GO" id="GO:0005829">
    <property type="term" value="C:cytosol"/>
    <property type="evidence" value="ECO:0007669"/>
    <property type="project" value="TreeGrafter"/>
</dbReference>
<dbReference type="PANTHER" id="PTHR42679:SF2">
    <property type="entry name" value="S-METHYL-5'-THIOADENOSINE PHOSPHORYLASE"/>
    <property type="match status" value="1"/>
</dbReference>
<protein>
    <recommendedName>
        <fullName evidence="4">S-methyl-5'-thioadenosine phosphorylase</fullName>
        <ecNumber evidence="4">2.4.2.28</ecNumber>
    </recommendedName>
    <alternativeName>
        <fullName evidence="4">5'-methylthioadenosine phosphorylase</fullName>
        <shortName evidence="4">MTA phosphorylase</shortName>
        <shortName evidence="4">MTAP</shortName>
        <shortName evidence="4">MTAPase</shortName>
    </alternativeName>
</protein>
<feature type="binding site" evidence="4">
    <location>
        <begin position="219"/>
        <end position="221"/>
    </location>
    <ligand>
        <name>substrate</name>
    </ligand>
</feature>
<dbReference type="GO" id="GO:0019509">
    <property type="term" value="P:L-methionine salvage from methylthioadenosine"/>
    <property type="evidence" value="ECO:0007669"/>
    <property type="project" value="UniProtKB-UniRule"/>
</dbReference>
<dbReference type="GO" id="GO:0006166">
    <property type="term" value="P:purine ribonucleoside salvage"/>
    <property type="evidence" value="ECO:0007669"/>
    <property type="project" value="UniProtKB-KW"/>
</dbReference>
<comment type="function">
    <text evidence="4">Catalyzes the reversible phosphorylation of S-methyl-5'-thioadenosine (MTA) to adenine and 5-methylthioribose-1-phosphate. Involved in the breakdown of MTA, a major by-product of polyamine biosynthesis. Responsible for the first step in the methionine salvage pathway after MTA has been generated from S-adenosylmethionine. Has broad substrate specificity with 6-aminopurine nucleosides as preferred substrates.</text>
</comment>
<dbReference type="CDD" id="cd09010">
    <property type="entry name" value="MTAP_SsMTAPII_like_MTIP"/>
    <property type="match status" value="1"/>
</dbReference>
<dbReference type="FunFam" id="3.40.50.1580:FF:000008">
    <property type="entry name" value="S-methyl-5'-thioadenosine phosphorylase"/>
    <property type="match status" value="1"/>
</dbReference>
<comment type="similarity">
    <text evidence="4">Belongs to the PNP/MTAP phosphorylase family. MTAP subfamily.</text>
</comment>
<keyword evidence="4" id="KW-0963">Cytoplasm</keyword>
<dbReference type="GO" id="GO:0005634">
    <property type="term" value="C:nucleus"/>
    <property type="evidence" value="ECO:0007669"/>
    <property type="project" value="UniProtKB-SubCell"/>
</dbReference>
<dbReference type="PROSITE" id="PS01240">
    <property type="entry name" value="PNP_MTAP_2"/>
    <property type="match status" value="1"/>
</dbReference>